<accession>A0A8S7K4X2</accession>
<evidence type="ECO:0000313" key="1">
    <source>
        <dbReference type="EMBL" id="EFC9753179.1"/>
    </source>
</evidence>
<organism evidence="1 2">
    <name type="scientific">Escherichia coli</name>
    <dbReference type="NCBI Taxonomy" id="562"/>
    <lineage>
        <taxon>Bacteria</taxon>
        <taxon>Pseudomonadati</taxon>
        <taxon>Pseudomonadota</taxon>
        <taxon>Gammaproteobacteria</taxon>
        <taxon>Enterobacterales</taxon>
        <taxon>Enterobacteriaceae</taxon>
        <taxon>Escherichia</taxon>
    </lineage>
</organism>
<sequence length="36" mass="3946">PDIPVRAVTLTPAQAEYLITGKILPTALFRVPLSPW</sequence>
<feature type="non-terminal residue" evidence="1">
    <location>
        <position position="1"/>
    </location>
</feature>
<dbReference type="Proteomes" id="UP000532204">
    <property type="component" value="Unassembled WGS sequence"/>
</dbReference>
<evidence type="ECO:0000313" key="2">
    <source>
        <dbReference type="Proteomes" id="UP000532204"/>
    </source>
</evidence>
<dbReference type="EMBL" id="AASEBA010000281">
    <property type="protein sequence ID" value="EFC9753179.1"/>
    <property type="molecule type" value="Genomic_DNA"/>
</dbReference>
<name>A0A8S7K4X2_ECOLX</name>
<protein>
    <submittedName>
        <fullName evidence="1">Conjugal transfer protein TraE</fullName>
    </submittedName>
</protein>
<gene>
    <name evidence="1" type="ORF">E6D34_29295</name>
</gene>
<reference evidence="1 2" key="1">
    <citation type="submission" date="2019-05" db="EMBL/GenBank/DDBJ databases">
        <authorList>
            <consortium name="NARMS: The National Antimicrobial Resistance Monitoring System"/>
        </authorList>
    </citation>
    <scope>NUCLEOTIDE SEQUENCE [LARGE SCALE GENOMIC DNA]</scope>
    <source>
        <strain evidence="1 2">CVM N18EC122</strain>
    </source>
</reference>
<dbReference type="AlphaFoldDB" id="A0A8S7K4X2"/>
<proteinExistence type="predicted"/>
<comment type="caution">
    <text evidence="1">The sequence shown here is derived from an EMBL/GenBank/DDBJ whole genome shotgun (WGS) entry which is preliminary data.</text>
</comment>